<organism evidence="4 5">
    <name type="scientific">Electrophorus electricus</name>
    <name type="common">Electric eel</name>
    <name type="synonym">Gymnotus electricus</name>
    <dbReference type="NCBI Taxonomy" id="8005"/>
    <lineage>
        <taxon>Eukaryota</taxon>
        <taxon>Metazoa</taxon>
        <taxon>Chordata</taxon>
        <taxon>Craniata</taxon>
        <taxon>Vertebrata</taxon>
        <taxon>Euteleostomi</taxon>
        <taxon>Actinopterygii</taxon>
        <taxon>Neopterygii</taxon>
        <taxon>Teleostei</taxon>
        <taxon>Ostariophysi</taxon>
        <taxon>Gymnotiformes</taxon>
        <taxon>Gymnotoidei</taxon>
        <taxon>Gymnotidae</taxon>
        <taxon>Electrophorus</taxon>
    </lineage>
</organism>
<evidence type="ECO:0000313" key="5">
    <source>
        <dbReference type="Proteomes" id="UP000314983"/>
    </source>
</evidence>
<dbReference type="AlphaFoldDB" id="A0A4W4HDF4"/>
<dbReference type="SUPFAM" id="SSF81296">
    <property type="entry name" value="E set domains"/>
    <property type="match status" value="2"/>
</dbReference>
<dbReference type="OMA" id="SDMTPKF"/>
<dbReference type="KEGG" id="eee:113572934"/>
<dbReference type="Pfam" id="PF00339">
    <property type="entry name" value="Arrestin_N"/>
    <property type="match status" value="1"/>
</dbReference>
<dbReference type="InterPro" id="IPR014756">
    <property type="entry name" value="Ig_E-set"/>
</dbReference>
<protein>
    <recommendedName>
        <fullName evidence="3">Arrestin C-terminal-like domain-containing protein</fullName>
    </recommendedName>
</protein>
<reference evidence="5" key="2">
    <citation type="journal article" date="2017" name="Sci. Adv.">
        <title>A tail of two voltages: Proteomic comparison of the three electric organs of the electric eel.</title>
        <authorList>
            <person name="Traeger L.L."/>
            <person name="Sabat G."/>
            <person name="Barrett-Wilt G.A."/>
            <person name="Wells G.B."/>
            <person name="Sussman M.R."/>
        </authorList>
    </citation>
    <scope>NUCLEOTIDE SEQUENCE [LARGE SCALE GENOMIC DNA]</scope>
</reference>
<dbReference type="InterPro" id="IPR011021">
    <property type="entry name" value="Arrestin-like_N"/>
</dbReference>
<sequence>MSGTIQDLSVNYDPVNENNTFTCGDVINGRVILEVTKEVKIDSLYIKCKGDANVRWTERRNDDTHVYSAHERYFKLKQVFIQDPSKKGKKDPGTIITTGETYSNVVRPGNHVFPFSFQLPHGNMPASFSAYYGSVKYLLEVRLDRSWKMDRTAIKEITFVPLINNVGPNLMMPQSGATDKKMKLFTSGSASIRASTEKMGYMQGEVIKVYTDIDNSSSRNLKMKYSLEEKQTFSAEGHHKYGSKIIFKEVGDPIPSGSKQTVTTQVTIPSDVDLTIINCGIIKVEYVLKVYLDVPYAKDPTIHFPVVILPAGLFLAPLQSQPGFQPYGNPDASGWSNVPPQPALGPGPSGAAYGPAPGLYPNIQPSPMHPQPANPEAPPPSYHDIYSNPNPPVPGYNPAPSAPTFNPPQYPFMGYPNPTLPHPAPSAPEFCPNPPAPGYGPPGGEPGYWPSPTNVINQPEPYPTKTPEKQE</sequence>
<dbReference type="RefSeq" id="XP_026858707.2">
    <property type="nucleotide sequence ID" value="XM_027002906.2"/>
</dbReference>
<evidence type="ECO:0000256" key="2">
    <source>
        <dbReference type="SAM" id="MobiDB-lite"/>
    </source>
</evidence>
<dbReference type="SMART" id="SM01017">
    <property type="entry name" value="Arrestin_C"/>
    <property type="match status" value="1"/>
</dbReference>
<dbReference type="PANTHER" id="PTHR11188">
    <property type="entry name" value="ARRESTIN DOMAIN CONTAINING PROTEIN"/>
    <property type="match status" value="1"/>
</dbReference>
<dbReference type="GO" id="GO:0005886">
    <property type="term" value="C:plasma membrane"/>
    <property type="evidence" value="ECO:0007669"/>
    <property type="project" value="TreeGrafter"/>
</dbReference>
<reference evidence="4" key="3">
    <citation type="submission" date="2020-05" db="EMBL/GenBank/DDBJ databases">
        <title>Electrophorus electricus (electric eel) genome, fEleEle1, primary haplotype.</title>
        <authorList>
            <person name="Myers G."/>
            <person name="Meyer A."/>
            <person name="Fedrigo O."/>
            <person name="Formenti G."/>
            <person name="Rhie A."/>
            <person name="Tracey A."/>
            <person name="Sims Y."/>
            <person name="Jarvis E.D."/>
        </authorList>
    </citation>
    <scope>NUCLEOTIDE SEQUENCE [LARGE SCALE GENOMIC DNA]</scope>
</reference>
<gene>
    <name evidence="4" type="primary">LOC113572934</name>
</gene>
<dbReference type="Ensembl" id="ENSEEET00000047150.2">
    <property type="protein sequence ID" value="ENSEEEP00000046639.2"/>
    <property type="gene ID" value="ENSEEEG00000021961.2"/>
</dbReference>
<comment type="similarity">
    <text evidence="1">Belongs to the arrestin family.</text>
</comment>
<dbReference type="Proteomes" id="UP000314983">
    <property type="component" value="Chromosome 9"/>
</dbReference>
<dbReference type="GO" id="GO:0007399">
    <property type="term" value="P:nervous system development"/>
    <property type="evidence" value="ECO:0007669"/>
    <property type="project" value="UniProtKB-ARBA"/>
</dbReference>
<reference evidence="4" key="4">
    <citation type="submission" date="2025-08" db="UniProtKB">
        <authorList>
            <consortium name="Ensembl"/>
        </authorList>
    </citation>
    <scope>IDENTIFICATION</scope>
</reference>
<accession>A0A4W4HDF4</accession>
<feature type="compositionally biased region" description="Pro residues" evidence="2">
    <location>
        <begin position="367"/>
        <end position="381"/>
    </location>
</feature>
<feature type="region of interest" description="Disordered" evidence="2">
    <location>
        <begin position="325"/>
        <end position="471"/>
    </location>
</feature>
<dbReference type="PRINTS" id="PR01217">
    <property type="entry name" value="PRICHEXTENSN"/>
</dbReference>
<feature type="compositionally biased region" description="Pro residues" evidence="2">
    <location>
        <begin position="389"/>
        <end position="410"/>
    </location>
</feature>
<evidence type="ECO:0000313" key="4">
    <source>
        <dbReference type="Ensembl" id="ENSEEEP00000046639.2"/>
    </source>
</evidence>
<name>A0A4W4HDF4_ELEEL</name>
<dbReference type="InterPro" id="IPR050357">
    <property type="entry name" value="Arrestin_domain-protein"/>
</dbReference>
<dbReference type="GeneID" id="113572934"/>
<dbReference type="InterPro" id="IPR011022">
    <property type="entry name" value="Arrestin_C-like"/>
</dbReference>
<reference evidence="5" key="1">
    <citation type="journal article" date="2014" name="Science">
        <title>Nonhuman genetics. Genomic basis for the convergent evolution of electric organs.</title>
        <authorList>
            <person name="Gallant J.R."/>
            <person name="Traeger L.L."/>
            <person name="Volkening J.D."/>
            <person name="Moffett H."/>
            <person name="Chen P.H."/>
            <person name="Novina C.D."/>
            <person name="Phillips G.N.Jr."/>
            <person name="Anand R."/>
            <person name="Wells G.B."/>
            <person name="Pinch M."/>
            <person name="Guth R."/>
            <person name="Unguez G.A."/>
            <person name="Albert J.S."/>
            <person name="Zakon H.H."/>
            <person name="Samanta M.P."/>
            <person name="Sussman M.R."/>
        </authorList>
    </citation>
    <scope>NUCLEOTIDE SEQUENCE [LARGE SCALE GENOMIC DNA]</scope>
</reference>
<dbReference type="GeneTree" id="ENSGT00940000164012"/>
<feature type="compositionally biased region" description="Low complexity" evidence="2">
    <location>
        <begin position="346"/>
        <end position="361"/>
    </location>
</feature>
<keyword evidence="5" id="KW-1185">Reference proteome</keyword>
<dbReference type="GO" id="GO:0005737">
    <property type="term" value="C:cytoplasm"/>
    <property type="evidence" value="ECO:0007669"/>
    <property type="project" value="TreeGrafter"/>
</dbReference>
<dbReference type="PANTHER" id="PTHR11188:SF135">
    <property type="entry name" value="ARRESTIN DOMAIN CONTAINING 3-LIKE-RELATED"/>
    <property type="match status" value="1"/>
</dbReference>
<dbReference type="STRING" id="8005.ENSEEEP00000046639"/>
<dbReference type="Pfam" id="PF02752">
    <property type="entry name" value="Arrestin_C"/>
    <property type="match status" value="1"/>
</dbReference>
<evidence type="ECO:0000259" key="3">
    <source>
        <dbReference type="SMART" id="SM01017"/>
    </source>
</evidence>
<proteinExistence type="inferred from homology"/>
<evidence type="ECO:0000256" key="1">
    <source>
        <dbReference type="ARBA" id="ARBA00005298"/>
    </source>
</evidence>
<dbReference type="Gene3D" id="2.60.40.640">
    <property type="match status" value="2"/>
</dbReference>
<feature type="compositionally biased region" description="Pro residues" evidence="2">
    <location>
        <begin position="418"/>
        <end position="444"/>
    </location>
</feature>
<dbReference type="InterPro" id="IPR014752">
    <property type="entry name" value="Arrestin-like_C"/>
</dbReference>
<dbReference type="GO" id="GO:0015031">
    <property type="term" value="P:protein transport"/>
    <property type="evidence" value="ECO:0007669"/>
    <property type="project" value="TreeGrafter"/>
</dbReference>
<feature type="domain" description="Arrestin C-terminal-like" evidence="3">
    <location>
        <begin position="186"/>
        <end position="313"/>
    </location>
</feature>
<reference evidence="4" key="5">
    <citation type="submission" date="2025-09" db="UniProtKB">
        <authorList>
            <consortium name="Ensembl"/>
        </authorList>
    </citation>
    <scope>IDENTIFICATION</scope>
</reference>